<keyword evidence="4" id="KW-0410">Iron transport</keyword>
<dbReference type="Gene3D" id="2.40.170.20">
    <property type="entry name" value="TonB-dependent receptor, beta-barrel domain"/>
    <property type="match status" value="1"/>
</dbReference>
<comment type="similarity">
    <text evidence="11 12">Belongs to the TonB-dependent receptor family.</text>
</comment>
<comment type="caution">
    <text evidence="16">The sequence shown here is derived from an EMBL/GenBank/DDBJ whole genome shotgun (WGS) entry which is preliminary data.</text>
</comment>
<dbReference type="Pfam" id="PF00593">
    <property type="entry name" value="TonB_dep_Rec_b-barrel"/>
    <property type="match status" value="1"/>
</dbReference>
<evidence type="ECO:0000256" key="5">
    <source>
        <dbReference type="ARBA" id="ARBA00022692"/>
    </source>
</evidence>
<keyword evidence="6" id="KW-0408">Iron</keyword>
<dbReference type="EMBL" id="JAQQXS010000002">
    <property type="protein sequence ID" value="MDC8783960.1"/>
    <property type="molecule type" value="Genomic_DNA"/>
</dbReference>
<accession>A0ABT5KM28</accession>
<feature type="compositionally biased region" description="Polar residues" evidence="13">
    <location>
        <begin position="13"/>
        <end position="23"/>
    </location>
</feature>
<evidence type="ECO:0000313" key="17">
    <source>
        <dbReference type="Proteomes" id="UP001219862"/>
    </source>
</evidence>
<keyword evidence="9 11" id="KW-0472">Membrane</keyword>
<keyword evidence="10 11" id="KW-0998">Cell outer membrane</keyword>
<dbReference type="InterPro" id="IPR012910">
    <property type="entry name" value="Plug_dom"/>
</dbReference>
<evidence type="ECO:0000256" key="7">
    <source>
        <dbReference type="ARBA" id="ARBA00023065"/>
    </source>
</evidence>
<keyword evidence="17" id="KW-1185">Reference proteome</keyword>
<evidence type="ECO:0000256" key="11">
    <source>
        <dbReference type="PROSITE-ProRule" id="PRU01360"/>
    </source>
</evidence>
<evidence type="ECO:0000256" key="8">
    <source>
        <dbReference type="ARBA" id="ARBA00023077"/>
    </source>
</evidence>
<evidence type="ECO:0000259" key="14">
    <source>
        <dbReference type="Pfam" id="PF00593"/>
    </source>
</evidence>
<evidence type="ECO:0000256" key="6">
    <source>
        <dbReference type="ARBA" id="ARBA00023004"/>
    </source>
</evidence>
<comment type="subcellular location">
    <subcellularLocation>
        <location evidence="1 11">Cell outer membrane</location>
        <topology evidence="1 11">Multi-pass membrane protein</topology>
    </subcellularLocation>
</comment>
<protein>
    <submittedName>
        <fullName evidence="16">TonB-dependent receptor</fullName>
    </submittedName>
</protein>
<dbReference type="PANTHER" id="PTHR32552:SF81">
    <property type="entry name" value="TONB-DEPENDENT OUTER MEMBRANE RECEPTOR"/>
    <property type="match status" value="1"/>
</dbReference>
<dbReference type="RefSeq" id="WP_273595085.1">
    <property type="nucleotide sequence ID" value="NZ_JAQQXS010000002.1"/>
</dbReference>
<dbReference type="InterPro" id="IPR039426">
    <property type="entry name" value="TonB-dep_rcpt-like"/>
</dbReference>
<evidence type="ECO:0000256" key="3">
    <source>
        <dbReference type="ARBA" id="ARBA00022452"/>
    </source>
</evidence>
<dbReference type="SUPFAM" id="SSF56935">
    <property type="entry name" value="Porins"/>
    <property type="match status" value="1"/>
</dbReference>
<dbReference type="InterPro" id="IPR000531">
    <property type="entry name" value="Beta-barrel_TonB"/>
</dbReference>
<reference evidence="16 17" key="1">
    <citation type="submission" date="2022-10" db="EMBL/GenBank/DDBJ databases">
        <title>paucibacter sp. hw8 Genome sequencing.</title>
        <authorList>
            <person name="Park S."/>
        </authorList>
    </citation>
    <scope>NUCLEOTIDE SEQUENCE [LARGE SCALE GENOMIC DNA]</scope>
    <source>
        <strain evidence="17">hw8</strain>
    </source>
</reference>
<organism evidence="16 17">
    <name type="scientific">Roseateles koreensis</name>
    <dbReference type="NCBI Taxonomy" id="2987526"/>
    <lineage>
        <taxon>Bacteria</taxon>
        <taxon>Pseudomonadati</taxon>
        <taxon>Pseudomonadota</taxon>
        <taxon>Betaproteobacteria</taxon>
        <taxon>Burkholderiales</taxon>
        <taxon>Sphaerotilaceae</taxon>
        <taxon>Roseateles</taxon>
    </lineage>
</organism>
<feature type="domain" description="TonB-dependent receptor-like beta-barrel" evidence="14">
    <location>
        <begin position="328"/>
        <end position="809"/>
    </location>
</feature>
<evidence type="ECO:0000256" key="2">
    <source>
        <dbReference type="ARBA" id="ARBA00022448"/>
    </source>
</evidence>
<keyword evidence="3 11" id="KW-1134">Transmembrane beta strand</keyword>
<dbReference type="Proteomes" id="UP001219862">
    <property type="component" value="Unassembled WGS sequence"/>
</dbReference>
<name>A0ABT5KM28_9BURK</name>
<evidence type="ECO:0000259" key="15">
    <source>
        <dbReference type="Pfam" id="PF07715"/>
    </source>
</evidence>
<keyword evidence="2 11" id="KW-0813">Transport</keyword>
<keyword evidence="5 11" id="KW-0812">Transmembrane</keyword>
<keyword evidence="16" id="KW-0675">Receptor</keyword>
<evidence type="ECO:0000256" key="13">
    <source>
        <dbReference type="SAM" id="MobiDB-lite"/>
    </source>
</evidence>
<gene>
    <name evidence="16" type="ORF">PRZ01_01995</name>
</gene>
<keyword evidence="8 12" id="KW-0798">TonB box</keyword>
<proteinExistence type="inferred from homology"/>
<dbReference type="Pfam" id="PF07715">
    <property type="entry name" value="Plug"/>
    <property type="match status" value="1"/>
</dbReference>
<feature type="region of interest" description="Disordered" evidence="13">
    <location>
        <begin position="1"/>
        <end position="30"/>
    </location>
</feature>
<evidence type="ECO:0000256" key="12">
    <source>
        <dbReference type="RuleBase" id="RU003357"/>
    </source>
</evidence>
<dbReference type="PANTHER" id="PTHR32552">
    <property type="entry name" value="FERRICHROME IRON RECEPTOR-RELATED"/>
    <property type="match status" value="1"/>
</dbReference>
<feature type="domain" description="TonB-dependent receptor plug" evidence="15">
    <location>
        <begin position="86"/>
        <end position="193"/>
    </location>
</feature>
<sequence>MKRQISRAFHPQGQASRQTQNGAHSGPSLRPTSWAVTALLTLGLQAAHAQTPPAPAEAPANGTAAATDTAKLDAVIVSGQGRTQQLQSVPIAIQVMSADQLRKLGATNMGELNSHIPGLDIDSSQATQPVMSMRGIGSSDFGIGTDAPVGIYMDGVYTGKSGGAMLNFNDIKRVEVLKGPQGTLFGRNSAGGAISIVSNDPAFKSEGQGLLRLGDYGERHLEALVNHPLSDTLALRASFVSQRSDGYVRDAGTGQLAGDEGAWGAKIALKWLANDDTNAVLSIEHEKLDQGARPAFGLVKEVSNGGPLPFPVQQSDFIDPRHAPLYNDVLGNREKRDYDGATLRIEHSLPWAEFKSTTAYRHFNTVDREDNDGTRNPNAYLSTTNLESNTSLQQEFRLTGKAGALDWLAGLSLYEETAKQSSLIDVTTTGLDTVTSNLLGMPLFSTVNSLAQMSGIPGINLLGLDWQEAMHNEGRYRAAALYGDAIWHLNPSTNITAGLRVTRDQKRFSWYNPPRTAANLDAQLAVLDQLGMFPGLVAAGALSQTDADTLQTAMRNNGLVVTSGASNSPLVVEHSWNDVSPRLVIDHKLQNDLMVYASITRGYQAGGYNTLQVNSLFQPEHVTNGELGLKGQVASQGLSYSAALFSYRFDNLQTLDLVPAATPGGLPAYQVTISDQQATGLDLEGRWQINRQLRLSGAMEYIDQTYRTGRSSGGEDLAGLPVGTPKFSGTLGADYLWAALGGTANAGVQASYSSARRCNPKSYTQGECLNTTSWHVNDPRQRWDVRLGWDSAADTSGRRWGLGLLVKNLLNEQHVQRVGLEAAPFGSAFAALSKPRTIAVELRGSY</sequence>
<evidence type="ECO:0000256" key="1">
    <source>
        <dbReference type="ARBA" id="ARBA00004571"/>
    </source>
</evidence>
<evidence type="ECO:0000313" key="16">
    <source>
        <dbReference type="EMBL" id="MDC8783960.1"/>
    </source>
</evidence>
<evidence type="ECO:0000256" key="9">
    <source>
        <dbReference type="ARBA" id="ARBA00023136"/>
    </source>
</evidence>
<evidence type="ECO:0000256" key="10">
    <source>
        <dbReference type="ARBA" id="ARBA00023237"/>
    </source>
</evidence>
<keyword evidence="7" id="KW-0406">Ion transport</keyword>
<dbReference type="PROSITE" id="PS52016">
    <property type="entry name" value="TONB_DEPENDENT_REC_3"/>
    <property type="match status" value="1"/>
</dbReference>
<dbReference type="InterPro" id="IPR036942">
    <property type="entry name" value="Beta-barrel_TonB_sf"/>
</dbReference>
<evidence type="ECO:0000256" key="4">
    <source>
        <dbReference type="ARBA" id="ARBA00022496"/>
    </source>
</evidence>